<evidence type="ECO:0000313" key="1">
    <source>
        <dbReference type="EMBL" id="KON90933.1"/>
    </source>
</evidence>
<reference evidence="2 4" key="2">
    <citation type="submission" date="2016-10" db="EMBL/GenBank/DDBJ databases">
        <authorList>
            <person name="de Groot N.N."/>
        </authorList>
    </citation>
    <scope>NUCLEOTIDE SEQUENCE [LARGE SCALE GENOMIC DNA]</scope>
    <source>
        <strain evidence="2 4">DSM 2895</strain>
    </source>
</reference>
<proteinExistence type="predicted"/>
<dbReference type="GeneID" id="42309072"/>
<organism evidence="1 3">
    <name type="scientific">Aneurinibacillus migulanus</name>
    <name type="common">Bacillus migulanus</name>
    <dbReference type="NCBI Taxonomy" id="47500"/>
    <lineage>
        <taxon>Bacteria</taxon>
        <taxon>Bacillati</taxon>
        <taxon>Bacillota</taxon>
        <taxon>Bacilli</taxon>
        <taxon>Bacillales</taxon>
        <taxon>Paenibacillaceae</taxon>
        <taxon>Aneurinibacillus group</taxon>
        <taxon>Aneurinibacillus</taxon>
    </lineage>
</organism>
<gene>
    <name evidence="1" type="ORF">AF333_28490</name>
    <name evidence="2" type="ORF">SAMN04487909_1322</name>
</gene>
<dbReference type="Proteomes" id="UP000182836">
    <property type="component" value="Unassembled WGS sequence"/>
</dbReference>
<dbReference type="EMBL" id="FNED01000032">
    <property type="protein sequence ID" value="SDJ90625.1"/>
    <property type="molecule type" value="Genomic_DNA"/>
</dbReference>
<protein>
    <submittedName>
        <fullName evidence="1">Uncharacterized protein</fullName>
    </submittedName>
</protein>
<dbReference type="AlphaFoldDB" id="A0A0D1W3X8"/>
<dbReference type="Proteomes" id="UP000037269">
    <property type="component" value="Unassembled WGS sequence"/>
</dbReference>
<dbReference type="OrthoDB" id="2991766at2"/>
<sequence>MKKIVKAGAIGLTLVGILGVSTIDVPQVNAASTTINVGETTDIEDATQSVKAYFNAVKSGNVTEAMKHVIDVRNDKGDASATSYEEYKRMIEEDKSEYELVSIEPANNTSFKANLKVKVDGKSHNVAIPVVKNQGEWKLFVDGSVSFDTVNNSVSINRLNSVSDSAALSNGSLSTDSFVLSEAVPLAKYYITGLNSNKYPVAYSDESFTVSQERAVVWTWQKSQNAGSANLTYRIVKKGLIWDSEYSTNWNLVGNYQDGNRQGHEFPGIPNDSGYSLRITCNTSANVDTGGTIYR</sequence>
<reference evidence="1 3" key="1">
    <citation type="submission" date="2015-07" db="EMBL/GenBank/DDBJ databases">
        <title>Fjat-14205 dsm 2895.</title>
        <authorList>
            <person name="Liu B."/>
            <person name="Wang J."/>
            <person name="Zhu Y."/>
            <person name="Liu G."/>
            <person name="Chen Q."/>
            <person name="Chen Z."/>
            <person name="Lan J."/>
            <person name="Che J."/>
            <person name="Ge C."/>
            <person name="Shi H."/>
            <person name="Pan Z."/>
            <person name="Liu X."/>
        </authorList>
    </citation>
    <scope>NUCLEOTIDE SEQUENCE [LARGE SCALE GENOMIC DNA]</scope>
    <source>
        <strain evidence="1 3">DSM 2895</strain>
    </source>
</reference>
<evidence type="ECO:0000313" key="2">
    <source>
        <dbReference type="EMBL" id="SDJ90625.1"/>
    </source>
</evidence>
<dbReference type="PATRIC" id="fig|47500.8.peg.2190"/>
<dbReference type="RefSeq" id="WP_043067181.1">
    <property type="nucleotide sequence ID" value="NZ_BJOA01000299.1"/>
</dbReference>
<accession>A0A0D1W3X8</accession>
<keyword evidence="3" id="KW-1185">Reference proteome</keyword>
<dbReference type="EMBL" id="LGUG01000009">
    <property type="protein sequence ID" value="KON90933.1"/>
    <property type="molecule type" value="Genomic_DNA"/>
</dbReference>
<name>A0A0D1W3X8_ANEMI</name>
<evidence type="ECO:0000313" key="3">
    <source>
        <dbReference type="Proteomes" id="UP000037269"/>
    </source>
</evidence>
<evidence type="ECO:0000313" key="4">
    <source>
        <dbReference type="Proteomes" id="UP000182836"/>
    </source>
</evidence>